<dbReference type="RefSeq" id="WP_203841629.1">
    <property type="nucleotide sequence ID" value="NZ_BAAATV010000009.1"/>
</dbReference>
<dbReference type="EMBL" id="BOMN01000112">
    <property type="protein sequence ID" value="GIE24623.1"/>
    <property type="molecule type" value="Genomic_DNA"/>
</dbReference>
<gene>
    <name evidence="1" type="ORF">Ahu01nite_077250</name>
</gene>
<evidence type="ECO:0000313" key="1">
    <source>
        <dbReference type="EMBL" id="GIE24623.1"/>
    </source>
</evidence>
<comment type="caution">
    <text evidence="1">The sequence shown here is derived from an EMBL/GenBank/DDBJ whole genome shotgun (WGS) entry which is preliminary data.</text>
</comment>
<sequence length="426" mass="46787">MAVDPHQTLTAAITGVLRFAWQHRDELSDPGHELREELADRLHDLGRQARLTARAHDYLHVVHEGRTPEDTQHAWGRYLSIRQLNTLGITGLLRDLPTPDLPHGLVTDLAGFLAGPAVPCERMFVIDSALDLRGPVDIAGWQLTRIESADLEPLTPLPSTRRFSADPWDEALSHGGCIVLRRISAARKPSEVAAAPGEPEVTIAAWQPLLLLNLAATDRIVATVATLEPLLSAVRDAAARTTGPDRKAAKSFADRLRRSAHRLLAQGPRLGTDGEPVSPHDRAEIVFWLISALEHLLIVDKGGDFTRKVAQRTAILIGRDGEDRLSIYRDVSSAYGIRSQLAHGDLVQEVKLQGLPARLYGYLREVFRALIILGPLFRVDTVCDDALLSAAVRQTHITDPTRAVVDRLPETTRSLRSRARAARPGA</sequence>
<organism evidence="1 2">
    <name type="scientific">Winogradskya humida</name>
    <dbReference type="NCBI Taxonomy" id="113566"/>
    <lineage>
        <taxon>Bacteria</taxon>
        <taxon>Bacillati</taxon>
        <taxon>Actinomycetota</taxon>
        <taxon>Actinomycetes</taxon>
        <taxon>Micromonosporales</taxon>
        <taxon>Micromonosporaceae</taxon>
        <taxon>Winogradskya</taxon>
    </lineage>
</organism>
<dbReference type="Proteomes" id="UP000603200">
    <property type="component" value="Unassembled WGS sequence"/>
</dbReference>
<reference evidence="1 2" key="1">
    <citation type="submission" date="2021-01" db="EMBL/GenBank/DDBJ databases">
        <title>Whole genome shotgun sequence of Actinoplanes humidus NBRC 14915.</title>
        <authorList>
            <person name="Komaki H."/>
            <person name="Tamura T."/>
        </authorList>
    </citation>
    <scope>NUCLEOTIDE SEQUENCE [LARGE SCALE GENOMIC DNA]</scope>
    <source>
        <strain evidence="1 2">NBRC 14915</strain>
    </source>
</reference>
<proteinExistence type="predicted"/>
<accession>A0ABQ4A1X7</accession>
<evidence type="ECO:0008006" key="3">
    <source>
        <dbReference type="Google" id="ProtNLM"/>
    </source>
</evidence>
<name>A0ABQ4A1X7_9ACTN</name>
<evidence type="ECO:0000313" key="2">
    <source>
        <dbReference type="Proteomes" id="UP000603200"/>
    </source>
</evidence>
<keyword evidence="2" id="KW-1185">Reference proteome</keyword>
<protein>
    <recommendedName>
        <fullName evidence="3">Apea-like HEPN domain-containing protein</fullName>
    </recommendedName>
</protein>